<evidence type="ECO:0000256" key="2">
    <source>
        <dbReference type="ARBA" id="ARBA00005877"/>
    </source>
</evidence>
<comment type="cofactor">
    <cofactor evidence="1">
        <name>Fe cation</name>
        <dbReference type="ChEBI" id="CHEBI:24875"/>
    </cofactor>
</comment>
<dbReference type="Proteomes" id="UP000037020">
    <property type="component" value="Unassembled WGS sequence"/>
</dbReference>
<accession>A0ABR5JA21</accession>
<dbReference type="PROSITE" id="PS51819">
    <property type="entry name" value="VOC"/>
    <property type="match status" value="1"/>
</dbReference>
<keyword evidence="3" id="KW-0677">Repeat</keyword>
<evidence type="ECO:0000256" key="1">
    <source>
        <dbReference type="ARBA" id="ARBA00001962"/>
    </source>
</evidence>
<dbReference type="PANTHER" id="PTHR11959:SF1">
    <property type="entry name" value="4-HYDROXYPHENYLPYRUVATE DIOXYGENASE"/>
    <property type="match status" value="1"/>
</dbReference>
<dbReference type="SUPFAM" id="SSF54593">
    <property type="entry name" value="Glyoxalase/Bleomycin resistance protein/Dihydroxybiphenyl dioxygenase"/>
    <property type="match status" value="1"/>
</dbReference>
<dbReference type="Gene3D" id="3.10.180.10">
    <property type="entry name" value="2,3-Dihydroxybiphenyl 1,2-Dioxygenase, domain 1"/>
    <property type="match status" value="1"/>
</dbReference>
<feature type="non-terminal residue" evidence="6">
    <location>
        <position position="1"/>
    </location>
</feature>
<comment type="caution">
    <text evidence="6">The sequence shown here is derived from an EMBL/GenBank/DDBJ whole genome shotgun (WGS) entry which is preliminary data.</text>
</comment>
<keyword evidence="6" id="KW-0560">Oxidoreductase</keyword>
<evidence type="ECO:0000259" key="5">
    <source>
        <dbReference type="PROSITE" id="PS51819"/>
    </source>
</evidence>
<keyword evidence="7" id="KW-1185">Reference proteome</keyword>
<organism evidence="6 7">
    <name type="scientific">Streptomyces varsoviensis</name>
    <dbReference type="NCBI Taxonomy" id="67373"/>
    <lineage>
        <taxon>Bacteria</taxon>
        <taxon>Bacillati</taxon>
        <taxon>Actinomycetota</taxon>
        <taxon>Actinomycetes</taxon>
        <taxon>Kitasatosporales</taxon>
        <taxon>Streptomycetaceae</taxon>
        <taxon>Streptomyces</taxon>
    </lineage>
</organism>
<dbReference type="Pfam" id="PF13669">
    <property type="entry name" value="Glyoxalase_4"/>
    <property type="match status" value="1"/>
</dbReference>
<dbReference type="EMBL" id="LGUT01000832">
    <property type="protein sequence ID" value="KOG90234.1"/>
    <property type="molecule type" value="Genomic_DNA"/>
</dbReference>
<dbReference type="InterPro" id="IPR005956">
    <property type="entry name" value="4OHPhenylPyrv_dOase"/>
</dbReference>
<evidence type="ECO:0000313" key="6">
    <source>
        <dbReference type="EMBL" id="KOG90234.1"/>
    </source>
</evidence>
<dbReference type="InterPro" id="IPR037523">
    <property type="entry name" value="VOC_core"/>
</dbReference>
<comment type="similarity">
    <text evidence="2">Belongs to the 4HPPD family.</text>
</comment>
<evidence type="ECO:0000256" key="4">
    <source>
        <dbReference type="ARBA" id="ARBA00023004"/>
    </source>
</evidence>
<evidence type="ECO:0000313" key="7">
    <source>
        <dbReference type="Proteomes" id="UP000037020"/>
    </source>
</evidence>
<keyword evidence="4" id="KW-0408">Iron</keyword>
<reference evidence="6 7" key="1">
    <citation type="submission" date="2015-07" db="EMBL/GenBank/DDBJ databases">
        <authorList>
            <person name="Ju K.-S."/>
            <person name="Doroghazi J.R."/>
            <person name="Metcalf W.W."/>
        </authorList>
    </citation>
    <scope>NUCLEOTIDE SEQUENCE [LARGE SCALE GENOMIC DNA]</scope>
    <source>
        <strain evidence="6 7">NRRL B-3589</strain>
    </source>
</reference>
<dbReference type="GO" id="GO:0051213">
    <property type="term" value="F:dioxygenase activity"/>
    <property type="evidence" value="ECO:0007669"/>
    <property type="project" value="UniProtKB-KW"/>
</dbReference>
<keyword evidence="6" id="KW-0223">Dioxygenase</keyword>
<feature type="domain" description="VOC" evidence="5">
    <location>
        <begin position="1"/>
        <end position="113"/>
    </location>
</feature>
<dbReference type="PANTHER" id="PTHR11959">
    <property type="entry name" value="4-HYDROXYPHENYLPYRUVATE DIOXYGENASE"/>
    <property type="match status" value="1"/>
</dbReference>
<dbReference type="InterPro" id="IPR029068">
    <property type="entry name" value="Glyas_Bleomycin-R_OHBP_Dase"/>
</dbReference>
<sequence>QAMDSKVVQSASEQVTLTLIEPDITRELGQIDAFISAHGGAGVQHVAFLTDDITEAVRTVSDRGARFLSTPATYYDTLTERVGDLPVPVAALRDLNILADRDGSGVMLQIFSESRHPRRTLFYELIERRGARTFGSNNIKALYEAVERQHALSDSTAPSA</sequence>
<evidence type="ECO:0000256" key="3">
    <source>
        <dbReference type="ARBA" id="ARBA00022737"/>
    </source>
</evidence>
<gene>
    <name evidence="6" type="ORF">ADK38_09860</name>
</gene>
<name>A0ABR5JA21_9ACTN</name>
<proteinExistence type="inferred from homology"/>
<protein>
    <submittedName>
        <fullName evidence="6">4-hydroxyphenylpyruvate dioxygenase</fullName>
    </submittedName>
</protein>